<keyword evidence="5 11" id="KW-0808">Transferase</keyword>
<evidence type="ECO:0000256" key="4">
    <source>
        <dbReference type="ARBA" id="ARBA00022475"/>
    </source>
</evidence>
<dbReference type="EC" id="2.3.1.-" evidence="11"/>
<evidence type="ECO:0000313" key="13">
    <source>
        <dbReference type="EMBL" id="GAA3931690.1"/>
    </source>
</evidence>
<evidence type="ECO:0000256" key="12">
    <source>
        <dbReference type="SAM" id="Phobius"/>
    </source>
</evidence>
<feature type="transmembrane region" description="Helical" evidence="12">
    <location>
        <begin position="310"/>
        <end position="333"/>
    </location>
</feature>
<comment type="pathway">
    <text evidence="2 11">Glycan biosynthesis; alginate biosynthesis.</text>
</comment>
<dbReference type="PANTHER" id="PTHR13285">
    <property type="entry name" value="ACYLTRANSFERASE"/>
    <property type="match status" value="1"/>
</dbReference>
<comment type="subcellular location">
    <subcellularLocation>
        <location evidence="11">Cell inner membrane</location>
    </subcellularLocation>
    <subcellularLocation>
        <location evidence="1">Cell membrane</location>
        <topology evidence="1">Multi-pass membrane protein</topology>
    </subcellularLocation>
</comment>
<dbReference type="Pfam" id="PF03062">
    <property type="entry name" value="MBOAT"/>
    <property type="match status" value="1"/>
</dbReference>
<feature type="transmembrane region" description="Helical" evidence="12">
    <location>
        <begin position="354"/>
        <end position="380"/>
    </location>
</feature>
<keyword evidence="7 11" id="KW-0016">Alginate biosynthesis</keyword>
<evidence type="ECO:0000256" key="3">
    <source>
        <dbReference type="ARBA" id="ARBA00010323"/>
    </source>
</evidence>
<dbReference type="InterPro" id="IPR051085">
    <property type="entry name" value="MB_O-acyltransferase"/>
</dbReference>
<keyword evidence="9 11" id="KW-0472">Membrane</keyword>
<dbReference type="PIRSF" id="PIRSF500217">
    <property type="entry name" value="AlgI"/>
    <property type="match status" value="1"/>
</dbReference>
<keyword evidence="8 12" id="KW-1133">Transmembrane helix</keyword>
<keyword evidence="4 11" id="KW-1003">Cell membrane</keyword>
<keyword evidence="10 11" id="KW-0012">Acyltransferase</keyword>
<evidence type="ECO:0000256" key="1">
    <source>
        <dbReference type="ARBA" id="ARBA00004651"/>
    </source>
</evidence>
<dbReference type="RefSeq" id="WP_344760495.1">
    <property type="nucleotide sequence ID" value="NZ_BAAAZU010000030.1"/>
</dbReference>
<feature type="transmembrane region" description="Helical" evidence="12">
    <location>
        <begin position="6"/>
        <end position="22"/>
    </location>
</feature>
<dbReference type="InterPro" id="IPR024194">
    <property type="entry name" value="Ac/AlaTfrase_AlgI/DltB"/>
</dbReference>
<reference evidence="14" key="1">
    <citation type="journal article" date="2019" name="Int. J. Syst. Evol. Microbiol.">
        <title>The Global Catalogue of Microorganisms (GCM) 10K type strain sequencing project: providing services to taxonomists for standard genome sequencing and annotation.</title>
        <authorList>
            <consortium name="The Broad Institute Genomics Platform"/>
            <consortium name="The Broad Institute Genome Sequencing Center for Infectious Disease"/>
            <person name="Wu L."/>
            <person name="Ma J."/>
        </authorList>
    </citation>
    <scope>NUCLEOTIDE SEQUENCE [LARGE SCALE GENOMIC DNA]</scope>
    <source>
        <strain evidence="14">JCM 16916</strain>
    </source>
</reference>
<proteinExistence type="inferred from homology"/>
<accession>A0ABP7MWT1</accession>
<evidence type="ECO:0000256" key="2">
    <source>
        <dbReference type="ARBA" id="ARBA00005182"/>
    </source>
</evidence>
<evidence type="ECO:0000256" key="5">
    <source>
        <dbReference type="ARBA" id="ARBA00022679"/>
    </source>
</evidence>
<evidence type="ECO:0000313" key="14">
    <source>
        <dbReference type="Proteomes" id="UP001501727"/>
    </source>
</evidence>
<comment type="caution">
    <text evidence="13">The sequence shown here is derived from an EMBL/GenBank/DDBJ whole genome shotgun (WGS) entry which is preliminary data.</text>
</comment>
<feature type="transmembrane region" description="Helical" evidence="12">
    <location>
        <begin position="49"/>
        <end position="66"/>
    </location>
</feature>
<dbReference type="EMBL" id="BAAAZU010000030">
    <property type="protein sequence ID" value="GAA3931690.1"/>
    <property type="molecule type" value="Genomic_DNA"/>
</dbReference>
<keyword evidence="14" id="KW-1185">Reference proteome</keyword>
<protein>
    <recommendedName>
        <fullName evidence="11">Probable alginate O-acetylase</fullName>
        <ecNumber evidence="11">2.3.1.-</ecNumber>
    </recommendedName>
</protein>
<name>A0ABP7MWT1_9GAMM</name>
<dbReference type="InterPro" id="IPR028362">
    <property type="entry name" value="AlgI"/>
</dbReference>
<evidence type="ECO:0000256" key="7">
    <source>
        <dbReference type="ARBA" id="ARBA00022841"/>
    </source>
</evidence>
<comment type="similarity">
    <text evidence="3 11">Belongs to the membrane-bound acyltransferase family.</text>
</comment>
<feature type="transmembrane region" description="Helical" evidence="12">
    <location>
        <begin position="73"/>
        <end position="92"/>
    </location>
</feature>
<evidence type="ECO:0000256" key="9">
    <source>
        <dbReference type="ARBA" id="ARBA00023136"/>
    </source>
</evidence>
<dbReference type="Proteomes" id="UP001501727">
    <property type="component" value="Unassembled WGS sequence"/>
</dbReference>
<evidence type="ECO:0000256" key="10">
    <source>
        <dbReference type="ARBA" id="ARBA00023315"/>
    </source>
</evidence>
<organism evidence="13 14">
    <name type="scientific">Luteimonas lutimaris</name>
    <dbReference type="NCBI Taxonomy" id="698645"/>
    <lineage>
        <taxon>Bacteria</taxon>
        <taxon>Pseudomonadati</taxon>
        <taxon>Pseudomonadota</taxon>
        <taxon>Gammaproteobacteria</taxon>
        <taxon>Lysobacterales</taxon>
        <taxon>Lysobacteraceae</taxon>
        <taxon>Luteimonas</taxon>
    </lineage>
</organism>
<feature type="transmembrane region" description="Helical" evidence="12">
    <location>
        <begin position="407"/>
        <end position="426"/>
    </location>
</feature>
<dbReference type="PANTHER" id="PTHR13285:SF23">
    <property type="entry name" value="TEICHOIC ACID D-ALANYLTRANSFERASE"/>
    <property type="match status" value="1"/>
</dbReference>
<feature type="transmembrane region" description="Helical" evidence="12">
    <location>
        <begin position="238"/>
        <end position="257"/>
    </location>
</feature>
<dbReference type="PIRSF" id="PIRSF016636">
    <property type="entry name" value="AlgI_DltB"/>
    <property type="match status" value="1"/>
</dbReference>
<gene>
    <name evidence="13" type="ORF">GCM10022229_26520</name>
</gene>
<evidence type="ECO:0000256" key="11">
    <source>
        <dbReference type="PIRNR" id="PIRNR016636"/>
    </source>
</evidence>
<feature type="transmembrane region" description="Helical" evidence="12">
    <location>
        <begin position="438"/>
        <end position="463"/>
    </location>
</feature>
<sequence length="471" mass="52370">MIFSSATFLVFFTIVFALFWGLRSHRARIWLLLVASQVFYGWWDYRFLALMWFAIATCHFAGRLIDRNVAPKAVTTVAVVLMLGVLAVFKYFNFFTDSLVGLATSVGIVVSRPTLEILLPVGISFFTFQALSYVLDVRKGSVQAERSIVNTGLYISFFPQLVAGPIVRASDFLPQLREPKVFNGEQFLVGMKLFLVGFIYKSVFSDSISPFVDQVYGDLDAFDAHSKVMATVGFYGQIYFDFAGYSMMGIGVARMLGFELMRNFAYPYISTSITEFWRRWHISLSTWLRDYLYIPLGGNRDGELKRQRNLMITMLLGGLWHGASWNFVLWGALHGMALSIHKAWAGATKNIRRPVVVAAIWGLAAWGLTQLFVLLTWVPFRAQDFAGTLDVLGAFIGRDDGGTRASIPYIAVLLPLFVDTALVGISSARFRLAGRLPALGPVTAALALGGVAAVALAGMPLAVKNFIYFQF</sequence>
<evidence type="ECO:0000256" key="6">
    <source>
        <dbReference type="ARBA" id="ARBA00022692"/>
    </source>
</evidence>
<evidence type="ECO:0000256" key="8">
    <source>
        <dbReference type="ARBA" id="ARBA00022989"/>
    </source>
</evidence>
<keyword evidence="11" id="KW-0997">Cell inner membrane</keyword>
<dbReference type="InterPro" id="IPR004299">
    <property type="entry name" value="MBOAT_fam"/>
</dbReference>
<keyword evidence="6 11" id="KW-0812">Transmembrane</keyword>
<feature type="transmembrane region" description="Helical" evidence="12">
    <location>
        <begin position="117"/>
        <end position="135"/>
    </location>
</feature>